<sequence length="42" mass="4361">PTLDGLGAVGGGAHADHEHVIVAEMPRRTALLRALIEATRST</sequence>
<evidence type="ECO:0000313" key="2">
    <source>
        <dbReference type="Proteomes" id="UP000306628"/>
    </source>
</evidence>
<organism evidence="1 2">
    <name type="scientific">Nonomuraea zeae</name>
    <dbReference type="NCBI Taxonomy" id="1642303"/>
    <lineage>
        <taxon>Bacteria</taxon>
        <taxon>Bacillati</taxon>
        <taxon>Actinomycetota</taxon>
        <taxon>Actinomycetes</taxon>
        <taxon>Streptosporangiales</taxon>
        <taxon>Streptosporangiaceae</taxon>
        <taxon>Nonomuraea</taxon>
    </lineage>
</organism>
<dbReference type="EMBL" id="VCKX01000618">
    <property type="protein sequence ID" value="TMR09002.1"/>
    <property type="molecule type" value="Genomic_DNA"/>
</dbReference>
<evidence type="ECO:0000313" key="1">
    <source>
        <dbReference type="EMBL" id="TMR09002.1"/>
    </source>
</evidence>
<dbReference type="OrthoDB" id="9783294at2"/>
<dbReference type="Proteomes" id="UP000306628">
    <property type="component" value="Unassembled WGS sequence"/>
</dbReference>
<name>A0A5S4EZD4_9ACTN</name>
<comment type="caution">
    <text evidence="1">The sequence shown here is derived from an EMBL/GenBank/DDBJ whole genome shotgun (WGS) entry which is preliminary data.</text>
</comment>
<proteinExistence type="predicted"/>
<keyword evidence="2" id="KW-1185">Reference proteome</keyword>
<dbReference type="AlphaFoldDB" id="A0A5S4EZD4"/>
<feature type="non-terminal residue" evidence="1">
    <location>
        <position position="1"/>
    </location>
</feature>
<protein>
    <submittedName>
        <fullName evidence="1">M20 family metallopeptidase</fullName>
    </submittedName>
</protein>
<gene>
    <name evidence="1" type="ORF">ETD85_61830</name>
</gene>
<reference evidence="1 2" key="1">
    <citation type="submission" date="2019-05" db="EMBL/GenBank/DDBJ databases">
        <title>Draft genome sequence of Nonomuraea zeae DSM 100528.</title>
        <authorList>
            <person name="Saricaoglu S."/>
            <person name="Isik K."/>
        </authorList>
    </citation>
    <scope>NUCLEOTIDE SEQUENCE [LARGE SCALE GENOMIC DNA]</scope>
    <source>
        <strain evidence="1 2">DSM 100528</strain>
    </source>
</reference>
<accession>A0A5S4EZD4</accession>